<gene>
    <name evidence="1" type="ORF">DXD79_31260</name>
</gene>
<dbReference type="AlphaFoldDB" id="A0A174M492"/>
<sequence>MRYGNVYKILILLFGIGFLALIYIRLFGAEDLNNNQPIQYTQEDFTKNGAGDYVEPVEPKPESKSENVDYTVETYPDIAQTVPEENIFPEAITLAPDDITTSCYFSNTENVIDAVLPLYAQKILVTEMQKWLNEQGMSDIEELLCIEGSFQEEEYNMIFQVAADNEKTITCKYNTEKRTWKFEAE</sequence>
<dbReference type="EMBL" id="QSON01000028">
    <property type="protein sequence ID" value="RGI95776.1"/>
    <property type="molecule type" value="Genomic_DNA"/>
</dbReference>
<protein>
    <submittedName>
        <fullName evidence="1">Uncharacterized protein</fullName>
    </submittedName>
</protein>
<evidence type="ECO:0000313" key="1">
    <source>
        <dbReference type="EMBL" id="RGI95776.1"/>
    </source>
</evidence>
<comment type="caution">
    <text evidence="1">The sequence shown here is derived from an EMBL/GenBank/DDBJ whole genome shotgun (WGS) entry which is preliminary data.</text>
</comment>
<organism evidence="1 2">
    <name type="scientific">Hungatella hathewayi</name>
    <dbReference type="NCBI Taxonomy" id="154046"/>
    <lineage>
        <taxon>Bacteria</taxon>
        <taxon>Bacillati</taxon>
        <taxon>Bacillota</taxon>
        <taxon>Clostridia</taxon>
        <taxon>Lachnospirales</taxon>
        <taxon>Lachnospiraceae</taxon>
        <taxon>Hungatella</taxon>
    </lineage>
</organism>
<proteinExistence type="predicted"/>
<dbReference type="Proteomes" id="UP000263014">
    <property type="component" value="Unassembled WGS sequence"/>
</dbReference>
<accession>A0A174M492</accession>
<reference evidence="1 2" key="1">
    <citation type="submission" date="2018-08" db="EMBL/GenBank/DDBJ databases">
        <title>A genome reference for cultivated species of the human gut microbiota.</title>
        <authorList>
            <person name="Zou Y."/>
            <person name="Xue W."/>
            <person name="Luo G."/>
        </authorList>
    </citation>
    <scope>NUCLEOTIDE SEQUENCE [LARGE SCALE GENOMIC DNA]</scope>
    <source>
        <strain evidence="1 2">TM09-12</strain>
    </source>
</reference>
<evidence type="ECO:0000313" key="2">
    <source>
        <dbReference type="Proteomes" id="UP000263014"/>
    </source>
</evidence>
<dbReference type="RefSeq" id="WP_055649212.1">
    <property type="nucleotide sequence ID" value="NZ_CABJBJ010000039.1"/>
</dbReference>
<name>A0A174M492_9FIRM</name>